<dbReference type="AlphaFoldDB" id="A0AAV9Y0C3"/>
<sequence length="503" mass="58601">MVLKCSKVNINGKLVLKIPYQNPVSSINYSENTLYVGTYNGFIYKLEFNRKDKFARSEFLVEPPCPIRYINVASKKNELKESKQIYSDYYSKFSISNNKNEKLERQNEIELLLGTLFKSNISSFKEPNSPFVPLVENLPITSDVHFQITEVRSNIFEGNCNRQIKNNNNKIDFTCAKAQEESKFRKYHSNNSIPLFLISTVINSYLGFGLSEGIETNQRIVLKPCNYFIPDKELVLLDYDYIFNQLLIVERSPERLDYYNLCSLQIIDLNSSDFGIEGIKADSLLNKPLKFLLNFPNKPHFLVNRNIIRELTFNSSIEYKRNNIDQVQYQYNYSTVFLMSSFNKKKLFKCKSIYNVSNAKFWNKNSIVVLISNHLIANILVSYLQTNSGNYNNNIDYITYSKSNFIVKSPDNNYTAISTSNPKYLVTLTEKSRLLIYNNRGEIIYNICNIIPKKYQFRWVWPVNIFISENGFVVFNAFNGIYCVKCDILSSYYKSIAKNDNQQ</sequence>
<dbReference type="EMBL" id="JAWDEY010000011">
    <property type="protein sequence ID" value="KAK6589632.1"/>
    <property type="molecule type" value="Genomic_DNA"/>
</dbReference>
<organism evidence="1 2">
    <name type="scientific">Cryptosporidium xiaoi</name>
    <dbReference type="NCBI Taxonomy" id="659607"/>
    <lineage>
        <taxon>Eukaryota</taxon>
        <taxon>Sar</taxon>
        <taxon>Alveolata</taxon>
        <taxon>Apicomplexa</taxon>
        <taxon>Conoidasida</taxon>
        <taxon>Coccidia</taxon>
        <taxon>Eucoccidiorida</taxon>
        <taxon>Eimeriorina</taxon>
        <taxon>Cryptosporidiidae</taxon>
        <taxon>Cryptosporidium</taxon>
    </lineage>
</organism>
<comment type="caution">
    <text evidence="1">The sequence shown here is derived from an EMBL/GenBank/DDBJ whole genome shotgun (WGS) entry which is preliminary data.</text>
</comment>
<protein>
    <submittedName>
        <fullName evidence="1">Uncharacterized protein</fullName>
    </submittedName>
</protein>
<evidence type="ECO:0000313" key="2">
    <source>
        <dbReference type="Proteomes" id="UP001311799"/>
    </source>
</evidence>
<gene>
    <name evidence="1" type="ORF">RS030_1108</name>
</gene>
<reference evidence="1 2" key="1">
    <citation type="submission" date="2023-10" db="EMBL/GenBank/DDBJ databases">
        <title>Comparative genomics analysis reveals potential genetic determinants of host preference in Cryptosporidium xiaoi.</title>
        <authorList>
            <person name="Xiao L."/>
            <person name="Li J."/>
        </authorList>
    </citation>
    <scope>NUCLEOTIDE SEQUENCE [LARGE SCALE GENOMIC DNA]</scope>
    <source>
        <strain evidence="1 2">52996</strain>
    </source>
</reference>
<proteinExistence type="predicted"/>
<keyword evidence="2" id="KW-1185">Reference proteome</keyword>
<evidence type="ECO:0000313" key="1">
    <source>
        <dbReference type="EMBL" id="KAK6589632.1"/>
    </source>
</evidence>
<name>A0AAV9Y0C3_9CRYT</name>
<accession>A0AAV9Y0C3</accession>
<dbReference type="Proteomes" id="UP001311799">
    <property type="component" value="Unassembled WGS sequence"/>
</dbReference>